<dbReference type="PROSITE" id="PS50097">
    <property type="entry name" value="BTB"/>
    <property type="match status" value="1"/>
</dbReference>
<dbReference type="SUPFAM" id="SSF54695">
    <property type="entry name" value="POZ domain"/>
    <property type="match status" value="1"/>
</dbReference>
<evidence type="ECO:0000259" key="1">
    <source>
        <dbReference type="PROSITE" id="PS50097"/>
    </source>
</evidence>
<evidence type="ECO:0000313" key="2">
    <source>
        <dbReference type="EMBL" id="KAJ5318725.1"/>
    </source>
</evidence>
<dbReference type="SMART" id="SM00225">
    <property type="entry name" value="BTB"/>
    <property type="match status" value="1"/>
</dbReference>
<reference evidence="2" key="1">
    <citation type="submission" date="2022-12" db="EMBL/GenBank/DDBJ databases">
        <authorList>
            <person name="Petersen C."/>
        </authorList>
    </citation>
    <scope>NUCLEOTIDE SEQUENCE</scope>
    <source>
        <strain evidence="2">IBT 21472</strain>
    </source>
</reference>
<reference evidence="2" key="2">
    <citation type="journal article" date="2023" name="IMA Fungus">
        <title>Comparative genomic study of the Penicillium genus elucidates a diverse pangenome and 15 lateral gene transfer events.</title>
        <authorList>
            <person name="Petersen C."/>
            <person name="Sorensen T."/>
            <person name="Nielsen M.R."/>
            <person name="Sondergaard T.E."/>
            <person name="Sorensen J.L."/>
            <person name="Fitzpatrick D.A."/>
            <person name="Frisvad J.C."/>
            <person name="Nielsen K.L."/>
        </authorList>
    </citation>
    <scope>NUCLEOTIDE SEQUENCE</scope>
    <source>
        <strain evidence="2">IBT 21472</strain>
    </source>
</reference>
<sequence>MAELSQTSAKEFAATILPLYCGPHVNIRIEHSEQVYTISKSLLCANSSFFSAIFDGQTTESSQSSPPTVTLEKVEGVVSVQSLEALLQWLYLRMVRFDVDDPGYQISAAIELARLADMCHVSGLEVEMARCIRNVLIANPNPESNPLWRHADTNTFCLTSQHIASASVLPGNHLVRHILAEASVEGYLRDQNHKFAAETQRYPSFGADFLKEVSIALNGLKSASKVAFQDPVSENWVELNAIAER</sequence>
<evidence type="ECO:0000313" key="3">
    <source>
        <dbReference type="Proteomes" id="UP001147746"/>
    </source>
</evidence>
<dbReference type="Proteomes" id="UP001147746">
    <property type="component" value="Unassembled WGS sequence"/>
</dbReference>
<feature type="domain" description="BTB" evidence="1">
    <location>
        <begin position="23"/>
        <end position="99"/>
    </location>
</feature>
<protein>
    <recommendedName>
        <fullName evidence="1">BTB domain-containing protein</fullName>
    </recommendedName>
</protein>
<dbReference type="Gene3D" id="3.30.710.10">
    <property type="entry name" value="Potassium Channel Kv1.1, Chain A"/>
    <property type="match status" value="1"/>
</dbReference>
<dbReference type="InterPro" id="IPR011333">
    <property type="entry name" value="SKP1/BTB/POZ_sf"/>
</dbReference>
<name>A0A9W9Q0N4_9EURO</name>
<proteinExistence type="predicted"/>
<keyword evidence="3" id="KW-1185">Reference proteome</keyword>
<accession>A0A9W9Q0N4</accession>
<comment type="caution">
    <text evidence="2">The sequence shown here is derived from an EMBL/GenBank/DDBJ whole genome shotgun (WGS) entry which is preliminary data.</text>
</comment>
<dbReference type="InterPro" id="IPR000210">
    <property type="entry name" value="BTB/POZ_dom"/>
</dbReference>
<dbReference type="EMBL" id="JAPZBO010000004">
    <property type="protein sequence ID" value="KAJ5318725.1"/>
    <property type="molecule type" value="Genomic_DNA"/>
</dbReference>
<organism evidence="2 3">
    <name type="scientific">Penicillium atrosanguineum</name>
    <dbReference type="NCBI Taxonomy" id="1132637"/>
    <lineage>
        <taxon>Eukaryota</taxon>
        <taxon>Fungi</taxon>
        <taxon>Dikarya</taxon>
        <taxon>Ascomycota</taxon>
        <taxon>Pezizomycotina</taxon>
        <taxon>Eurotiomycetes</taxon>
        <taxon>Eurotiomycetidae</taxon>
        <taxon>Eurotiales</taxon>
        <taxon>Aspergillaceae</taxon>
        <taxon>Penicillium</taxon>
    </lineage>
</organism>
<dbReference type="AlphaFoldDB" id="A0A9W9Q0N4"/>
<gene>
    <name evidence="2" type="ORF">N7476_005145</name>
</gene>
<dbReference type="Pfam" id="PF00651">
    <property type="entry name" value="BTB"/>
    <property type="match status" value="1"/>
</dbReference>